<name>A0A3N4KA17_9PEZI</name>
<keyword evidence="2" id="KW-1185">Reference proteome</keyword>
<dbReference type="Proteomes" id="UP000276215">
    <property type="component" value="Unassembled WGS sequence"/>
</dbReference>
<dbReference type="EMBL" id="ML120351">
    <property type="protein sequence ID" value="RPB06199.1"/>
    <property type="molecule type" value="Genomic_DNA"/>
</dbReference>
<gene>
    <name evidence="1" type="ORF">L873DRAFT_1851152</name>
</gene>
<evidence type="ECO:0000313" key="2">
    <source>
        <dbReference type="Proteomes" id="UP000276215"/>
    </source>
</evidence>
<dbReference type="AlphaFoldDB" id="A0A3N4KA17"/>
<proteinExistence type="predicted"/>
<protein>
    <submittedName>
        <fullName evidence="1">Uncharacterized protein</fullName>
    </submittedName>
</protein>
<sequence length="69" mass="8198">MNVQCKECKVLHWIRERVIAYRIWNLQLENCCKERDIALLRLKALPELLNLLLSDNTSQAKVFQKDLQS</sequence>
<accession>A0A3N4KA17</accession>
<reference evidence="1 2" key="1">
    <citation type="journal article" date="2018" name="Nat. Ecol. Evol.">
        <title>Pezizomycetes genomes reveal the molecular basis of ectomycorrhizal truffle lifestyle.</title>
        <authorList>
            <person name="Murat C."/>
            <person name="Payen T."/>
            <person name="Noel B."/>
            <person name="Kuo A."/>
            <person name="Morin E."/>
            <person name="Chen J."/>
            <person name="Kohler A."/>
            <person name="Krizsan K."/>
            <person name="Balestrini R."/>
            <person name="Da Silva C."/>
            <person name="Montanini B."/>
            <person name="Hainaut M."/>
            <person name="Levati E."/>
            <person name="Barry K.W."/>
            <person name="Belfiori B."/>
            <person name="Cichocki N."/>
            <person name="Clum A."/>
            <person name="Dockter R.B."/>
            <person name="Fauchery L."/>
            <person name="Guy J."/>
            <person name="Iotti M."/>
            <person name="Le Tacon F."/>
            <person name="Lindquist E.A."/>
            <person name="Lipzen A."/>
            <person name="Malagnac F."/>
            <person name="Mello A."/>
            <person name="Molinier V."/>
            <person name="Miyauchi S."/>
            <person name="Poulain J."/>
            <person name="Riccioni C."/>
            <person name="Rubini A."/>
            <person name="Sitrit Y."/>
            <person name="Splivallo R."/>
            <person name="Traeger S."/>
            <person name="Wang M."/>
            <person name="Zifcakova L."/>
            <person name="Wipf D."/>
            <person name="Zambonelli A."/>
            <person name="Paolocci F."/>
            <person name="Nowrousian M."/>
            <person name="Ottonello S."/>
            <person name="Baldrian P."/>
            <person name="Spatafora J.W."/>
            <person name="Henrissat B."/>
            <person name="Nagy L.G."/>
            <person name="Aury J.M."/>
            <person name="Wincker P."/>
            <person name="Grigoriev I.V."/>
            <person name="Bonfante P."/>
            <person name="Martin F.M."/>
        </authorList>
    </citation>
    <scope>NUCLEOTIDE SEQUENCE [LARGE SCALE GENOMIC DNA]</scope>
    <source>
        <strain evidence="1 2">120613-1</strain>
    </source>
</reference>
<evidence type="ECO:0000313" key="1">
    <source>
        <dbReference type="EMBL" id="RPB06199.1"/>
    </source>
</evidence>
<organism evidence="1 2">
    <name type="scientific">Choiromyces venosus 120613-1</name>
    <dbReference type="NCBI Taxonomy" id="1336337"/>
    <lineage>
        <taxon>Eukaryota</taxon>
        <taxon>Fungi</taxon>
        <taxon>Dikarya</taxon>
        <taxon>Ascomycota</taxon>
        <taxon>Pezizomycotina</taxon>
        <taxon>Pezizomycetes</taxon>
        <taxon>Pezizales</taxon>
        <taxon>Tuberaceae</taxon>
        <taxon>Choiromyces</taxon>
    </lineage>
</organism>